<dbReference type="PANTHER" id="PTHR31717">
    <property type="entry name" value="ZINC FINGER PROTEIN CONSTANS-LIKE 10"/>
    <property type="match status" value="1"/>
</dbReference>
<reference evidence="7" key="1">
    <citation type="submission" date="2025-08" db="UniProtKB">
        <authorList>
            <consortium name="RefSeq"/>
        </authorList>
    </citation>
    <scope>IDENTIFICATION</scope>
    <source>
        <tissue evidence="7">Fruit stalk</tissue>
    </source>
</reference>
<feature type="region of interest" description="Disordered" evidence="4">
    <location>
        <begin position="184"/>
        <end position="227"/>
    </location>
</feature>
<dbReference type="CDD" id="cd19821">
    <property type="entry name" value="Bbox1_BBX-like"/>
    <property type="match status" value="1"/>
</dbReference>
<evidence type="ECO:0000313" key="6">
    <source>
        <dbReference type="Proteomes" id="UP000515121"/>
    </source>
</evidence>
<dbReference type="OrthoDB" id="153872at2759"/>
<feature type="region of interest" description="Disordered" evidence="4">
    <location>
        <begin position="80"/>
        <end position="135"/>
    </location>
</feature>
<dbReference type="GO" id="GO:0008270">
    <property type="term" value="F:zinc ion binding"/>
    <property type="evidence" value="ECO:0007669"/>
    <property type="project" value="UniProtKB-KW"/>
</dbReference>
<evidence type="ECO:0000256" key="3">
    <source>
        <dbReference type="ARBA" id="ARBA00022833"/>
    </source>
</evidence>
<feature type="compositionally biased region" description="Acidic residues" evidence="4">
    <location>
        <begin position="80"/>
        <end position="111"/>
    </location>
</feature>
<name>A0A6P5Z971_DURZI</name>
<dbReference type="InterPro" id="IPR049808">
    <property type="entry name" value="CONSTANS-like_Bbox1"/>
</dbReference>
<organism evidence="6 7">
    <name type="scientific">Durio zibethinus</name>
    <name type="common">Durian</name>
    <dbReference type="NCBI Taxonomy" id="66656"/>
    <lineage>
        <taxon>Eukaryota</taxon>
        <taxon>Viridiplantae</taxon>
        <taxon>Streptophyta</taxon>
        <taxon>Embryophyta</taxon>
        <taxon>Tracheophyta</taxon>
        <taxon>Spermatophyta</taxon>
        <taxon>Magnoliopsida</taxon>
        <taxon>eudicotyledons</taxon>
        <taxon>Gunneridae</taxon>
        <taxon>Pentapetalae</taxon>
        <taxon>rosids</taxon>
        <taxon>malvids</taxon>
        <taxon>Malvales</taxon>
        <taxon>Malvaceae</taxon>
        <taxon>Helicteroideae</taxon>
        <taxon>Durio</taxon>
    </lineage>
</organism>
<dbReference type="GeneID" id="111298620"/>
<evidence type="ECO:0000313" key="7">
    <source>
        <dbReference type="RefSeq" id="XP_022749080.1"/>
    </source>
</evidence>
<evidence type="ECO:0000256" key="1">
    <source>
        <dbReference type="ARBA" id="ARBA00022723"/>
    </source>
</evidence>
<proteinExistence type="predicted"/>
<dbReference type="PANTHER" id="PTHR31717:SF57">
    <property type="entry name" value="ZINC FINGER PROTEIN CONSTANS-LIKE"/>
    <property type="match status" value="1"/>
</dbReference>
<dbReference type="InterPro" id="IPR000315">
    <property type="entry name" value="Znf_B-box"/>
</dbReference>
<dbReference type="Proteomes" id="UP000515121">
    <property type="component" value="Unplaced"/>
</dbReference>
<keyword evidence="3" id="KW-0862">Zinc</keyword>
<evidence type="ECO:0000259" key="5">
    <source>
        <dbReference type="SMART" id="SM00336"/>
    </source>
</evidence>
<dbReference type="RefSeq" id="XP_022749080.1">
    <property type="nucleotide sequence ID" value="XM_022893345.1"/>
</dbReference>
<keyword evidence="1" id="KW-0479">Metal-binding</keyword>
<dbReference type="AlphaFoldDB" id="A0A6P5Z971"/>
<feature type="domain" description="B box-type" evidence="5">
    <location>
        <begin position="1"/>
        <end position="45"/>
    </location>
</feature>
<feature type="compositionally biased region" description="Low complexity" evidence="4">
    <location>
        <begin position="112"/>
        <end position="129"/>
    </location>
</feature>
<protein>
    <submittedName>
        <fullName evidence="7">Zinc finger protein HD1-like</fullName>
    </submittedName>
</protein>
<sequence>MKSCEICRLAARTYCESDQASLCWNCDAKVHGANFLVARHVRCLLCHTCQSRTQWRAAGAKLGHTVSVCERCVNSCEREEREDENDDDDDEEEESYSNDDVSVDVDVEDGDNWSTISNTPPPASSSSSSEDPCGGERDFYKSTNWFSLKRLRENALHVRSQDDLDRLSPKRRYDCRTVLASRCRPEEEAVSVDSMRLWKDQQINPEGPVQLQSDQRDAHSTEPLGKN</sequence>
<evidence type="ECO:0000256" key="2">
    <source>
        <dbReference type="ARBA" id="ARBA00022771"/>
    </source>
</evidence>
<keyword evidence="2" id="KW-0863">Zinc-finger</keyword>
<keyword evidence="6" id="KW-1185">Reference proteome</keyword>
<evidence type="ECO:0000256" key="4">
    <source>
        <dbReference type="SAM" id="MobiDB-lite"/>
    </source>
</evidence>
<accession>A0A6P5Z971</accession>
<gene>
    <name evidence="7" type="primary">LOC111298620</name>
</gene>
<dbReference type="KEGG" id="dzi:111298620"/>
<dbReference type="SMART" id="SM00336">
    <property type="entry name" value="BBOX"/>
    <property type="match status" value="1"/>
</dbReference>